<protein>
    <recommendedName>
        <fullName evidence="2">Copper amine oxidase-like N-terminal domain-containing protein</fullName>
    </recommendedName>
</protein>
<dbReference type="OrthoDB" id="9816096at2"/>
<keyword evidence="4" id="KW-1185">Reference proteome</keyword>
<reference evidence="3 4" key="1">
    <citation type="submission" date="2020-01" db="EMBL/GenBank/DDBJ databases">
        <title>Whole genome sequence of Heliobacterium gestii DSM 11169.</title>
        <authorList>
            <person name="Kyndt J.A."/>
            <person name="Meyer T.E."/>
        </authorList>
    </citation>
    <scope>NUCLEOTIDE SEQUENCE [LARGE SCALE GENOMIC DNA]</scope>
    <source>
        <strain evidence="3 4">DSM 11169</strain>
    </source>
</reference>
<accession>A0A845LN23</accession>
<comment type="caution">
    <text evidence="3">The sequence shown here is derived from an EMBL/GenBank/DDBJ whole genome shotgun (WGS) entry which is preliminary data.</text>
</comment>
<feature type="compositionally biased region" description="Low complexity" evidence="1">
    <location>
        <begin position="87"/>
        <end position="97"/>
    </location>
</feature>
<dbReference type="AlphaFoldDB" id="A0A845LN23"/>
<sequence>MAYWIPKGIAESKGFWRLALFPQEGMDDSMHRLFKGNPWTQAIAVTSLGVALTFGSAVTAALASQPEGSTDPIDSTALPQAIKMSDPRATAPATAPTSMSDPDKVLTARFYIGRNYFEVNGKRNGMDSAPLVDEQAGRVLMPLRYLAYSLGIADGDINYTRNASGGVEQVSIRRPAAGGAQDTLLINLGRTDMQVNGGQAGALDAEPRIVNDRLMVPYRAAAQALGGMVAWDGVDKAFTVRTWKTVPAPQRPSAQQVTLLQGQRQMKLMDMGGDEKTSRTPSVSLVVDPVNQKSRFDIMEYLKAWGIPDSAILYDPVRGSLVVRGVAGESKPGEPYGAGFIYFYAGDGYGWISNYQPTNPGDDVDAITLVNGRLYGSVPLLNAVSPLFGRRTEGGMTNDALWVRLVEP</sequence>
<proteinExistence type="predicted"/>
<feature type="domain" description="Copper amine oxidase-like N-terminal" evidence="2">
    <location>
        <begin position="119"/>
        <end position="236"/>
    </location>
</feature>
<dbReference type="SUPFAM" id="SSF55383">
    <property type="entry name" value="Copper amine oxidase, domain N"/>
    <property type="match status" value="1"/>
</dbReference>
<evidence type="ECO:0000259" key="2">
    <source>
        <dbReference type="Pfam" id="PF07833"/>
    </source>
</evidence>
<gene>
    <name evidence="3" type="ORF">GTO89_14725</name>
</gene>
<dbReference type="Proteomes" id="UP000471031">
    <property type="component" value="Unassembled WGS sequence"/>
</dbReference>
<dbReference type="Gene3D" id="3.30.457.10">
    <property type="entry name" value="Copper amine oxidase-like, N-terminal domain"/>
    <property type="match status" value="1"/>
</dbReference>
<dbReference type="RefSeq" id="WP_161262851.1">
    <property type="nucleotide sequence ID" value="NZ_JAFBDC010000014.1"/>
</dbReference>
<dbReference type="InterPro" id="IPR036582">
    <property type="entry name" value="Mao_N_sf"/>
</dbReference>
<feature type="region of interest" description="Disordered" evidence="1">
    <location>
        <begin position="65"/>
        <end position="100"/>
    </location>
</feature>
<evidence type="ECO:0000256" key="1">
    <source>
        <dbReference type="SAM" id="MobiDB-lite"/>
    </source>
</evidence>
<evidence type="ECO:0000313" key="3">
    <source>
        <dbReference type="EMBL" id="MZP44286.1"/>
    </source>
</evidence>
<dbReference type="EMBL" id="WXEX01000014">
    <property type="protein sequence ID" value="MZP44286.1"/>
    <property type="molecule type" value="Genomic_DNA"/>
</dbReference>
<dbReference type="InterPro" id="IPR012854">
    <property type="entry name" value="Cu_amine_oxidase-like_N"/>
</dbReference>
<dbReference type="Pfam" id="PF07833">
    <property type="entry name" value="Cu_amine_oxidN1"/>
    <property type="match status" value="1"/>
</dbReference>
<evidence type="ECO:0000313" key="4">
    <source>
        <dbReference type="Proteomes" id="UP000471031"/>
    </source>
</evidence>
<organism evidence="3 4">
    <name type="scientific">Heliomicrobium gestii</name>
    <name type="common">Heliobacterium gestii</name>
    <dbReference type="NCBI Taxonomy" id="2699"/>
    <lineage>
        <taxon>Bacteria</taxon>
        <taxon>Bacillati</taxon>
        <taxon>Bacillota</taxon>
        <taxon>Clostridia</taxon>
        <taxon>Eubacteriales</taxon>
        <taxon>Heliobacteriaceae</taxon>
        <taxon>Heliomicrobium</taxon>
    </lineage>
</organism>
<name>A0A845LN23_HELGE</name>